<keyword evidence="2" id="KW-1185">Reference proteome</keyword>
<dbReference type="OrthoDB" id="5117987at2"/>
<dbReference type="RefSeq" id="WP_069005851.1">
    <property type="nucleotide sequence ID" value="NZ_LVJW01000003.1"/>
</dbReference>
<proteinExistence type="predicted"/>
<comment type="caution">
    <text evidence="1">The sequence shown here is derived from an EMBL/GenBank/DDBJ whole genome shotgun (WGS) entry which is preliminary data.</text>
</comment>
<dbReference type="STRING" id="1818881.A3196_14535"/>
<protein>
    <recommendedName>
        <fullName evidence="3">YCII-related domain-containing protein</fullName>
    </recommendedName>
</protein>
<evidence type="ECO:0008006" key="3">
    <source>
        <dbReference type="Google" id="ProtNLM"/>
    </source>
</evidence>
<dbReference type="AlphaFoldDB" id="A0A1E2USZ5"/>
<sequence>MPQYIFVYLGGEYPTSPEEGQKHFEQYQQWLISLGDAVVSPAIPFKDTHTVQPGGQASPGTISAMSGMSIIRADSMEQALEAAKSCPFLEINGTLEVSEMIEMSGGSDQDGSQKAN</sequence>
<name>A0A1E2USZ5_9GAMM</name>
<accession>A0A1E2USZ5</accession>
<dbReference type="EMBL" id="LVJZ01000003">
    <property type="protein sequence ID" value="ODB97866.1"/>
    <property type="molecule type" value="Genomic_DNA"/>
</dbReference>
<dbReference type="SUPFAM" id="SSF54909">
    <property type="entry name" value="Dimeric alpha+beta barrel"/>
    <property type="match status" value="1"/>
</dbReference>
<evidence type="ECO:0000313" key="1">
    <source>
        <dbReference type="EMBL" id="ODB97866.1"/>
    </source>
</evidence>
<reference evidence="1 2" key="1">
    <citation type="submission" date="2016-03" db="EMBL/GenBank/DDBJ databases">
        <title>Chemosynthetic sulphur-oxidizing symbionts of marine invertebrate animals are capable of nitrogen fixation.</title>
        <authorList>
            <person name="Petersen J.M."/>
            <person name="Kemper A."/>
            <person name="Gruber-Vodicka H."/>
            <person name="Cardini U."/>
            <person name="Geest Mvander."/>
            <person name="Kleiner M."/>
            <person name="Bulgheresi S."/>
            <person name="Fussmann M."/>
            <person name="Herbold C."/>
            <person name="Seah B.K.B."/>
            <person name="Antony C.Paul."/>
            <person name="Liu D."/>
            <person name="Belitz A."/>
            <person name="Weber M."/>
        </authorList>
    </citation>
    <scope>NUCLEOTIDE SEQUENCE [LARGE SCALE GENOMIC DNA]</scope>
    <source>
        <strain evidence="1">G_D</strain>
    </source>
</reference>
<dbReference type="Proteomes" id="UP000094849">
    <property type="component" value="Unassembled WGS sequence"/>
</dbReference>
<evidence type="ECO:0000313" key="2">
    <source>
        <dbReference type="Proteomes" id="UP000094849"/>
    </source>
</evidence>
<organism evidence="1 2">
    <name type="scientific">Candidatus Thiodiazotropha endoloripes</name>
    <dbReference type="NCBI Taxonomy" id="1818881"/>
    <lineage>
        <taxon>Bacteria</taxon>
        <taxon>Pseudomonadati</taxon>
        <taxon>Pseudomonadota</taxon>
        <taxon>Gammaproteobacteria</taxon>
        <taxon>Chromatiales</taxon>
        <taxon>Sedimenticolaceae</taxon>
        <taxon>Candidatus Thiodiazotropha</taxon>
    </lineage>
</organism>
<dbReference type="InterPro" id="IPR011008">
    <property type="entry name" value="Dimeric_a/b-barrel"/>
</dbReference>
<gene>
    <name evidence="1" type="ORF">A3196_14535</name>
</gene>